<dbReference type="HOGENOM" id="CLU_000288_7_8_1"/>
<dbReference type="EMBL" id="KI279610">
    <property type="protein sequence ID" value="ESA18008.1"/>
    <property type="molecule type" value="Genomic_DNA"/>
</dbReference>
<evidence type="ECO:0000313" key="1">
    <source>
        <dbReference type="EMBL" id="ESA18008.1"/>
    </source>
</evidence>
<proteinExistence type="predicted"/>
<name>U9UHI0_RHIID</name>
<sequence length="336" mass="40473">MLEWIPYDRLYNIEYIADVEFCKMYRSNWIDGNISGWDNKYQNWKREGCNMFVNLKSLNNSKNITIKFINKIKIEYEFYGITQDPETKNYMMVLNNKCKKCNAICNSIHFQQNFENWASDNDDIDKFIQDTELSEHTYNLEEHALEQMPYDRLNDISKNKFSKVYKANWIDGEIYKLNNTNQNWIRCESGDVILKSLCNSKNITIKFTNEINIPFEITQDPETKNYIMVLNYKYWTSGNNDIDKFIQDTQLSSHKDLKEVLEWIPYDRLYNIKYIAEDEFGKVYRANWIDGYITNWDSKNQNWKREGRYIFVNLKSLNNSENITIEFTNKNMNFME</sequence>
<dbReference type="Gene3D" id="1.10.10.1010">
    <property type="entry name" value="Intein homing endonuclease, domain IV"/>
    <property type="match status" value="3"/>
</dbReference>
<protein>
    <submittedName>
        <fullName evidence="1">Uncharacterized protein</fullName>
    </submittedName>
</protein>
<gene>
    <name evidence="1" type="ORF">GLOINDRAFT_21162</name>
</gene>
<dbReference type="AlphaFoldDB" id="U9UHI0"/>
<accession>U9UHI0</accession>
<reference evidence="1" key="1">
    <citation type="submission" date="2013-07" db="EMBL/GenBank/DDBJ databases">
        <title>The genome of an arbuscular mycorrhizal fungus provides insights into the evolution of the oldest plant symbiosis.</title>
        <authorList>
            <consortium name="DOE Joint Genome Institute"/>
            <person name="Tisserant E."/>
            <person name="Malbreil M."/>
            <person name="Kuo A."/>
            <person name="Kohler A."/>
            <person name="Symeonidi A."/>
            <person name="Balestrini R."/>
            <person name="Charron P."/>
            <person name="Duensing N."/>
            <person name="Frei-dit-Frey N."/>
            <person name="Gianinazzi-Pearson V."/>
            <person name="Gilbert B."/>
            <person name="Handa Y."/>
            <person name="Hijri M."/>
            <person name="Kaul R."/>
            <person name="Kawaguchi M."/>
            <person name="Krajinski F."/>
            <person name="Lammers P."/>
            <person name="Lapierre D."/>
            <person name="Masclaux F.G."/>
            <person name="Murat C."/>
            <person name="Morin E."/>
            <person name="Ndikumana S."/>
            <person name="Pagni M."/>
            <person name="Petitpierre D."/>
            <person name="Requena N."/>
            <person name="Rosikiewicz P."/>
            <person name="Riley R."/>
            <person name="Saito K."/>
            <person name="San Clemente H."/>
            <person name="Shapiro H."/>
            <person name="van Tuinen D."/>
            <person name="Becard G."/>
            <person name="Bonfante P."/>
            <person name="Paszkowski U."/>
            <person name="Shachar-Hill Y."/>
            <person name="Young J.P."/>
            <person name="Sanders I.R."/>
            <person name="Henrissat B."/>
            <person name="Rensing S.A."/>
            <person name="Grigoriev I.V."/>
            <person name="Corradi N."/>
            <person name="Roux C."/>
            <person name="Martin F."/>
        </authorList>
    </citation>
    <scope>NUCLEOTIDE SEQUENCE</scope>
    <source>
        <strain evidence="1">DAOM 197198</strain>
    </source>
</reference>
<organism evidence="1">
    <name type="scientific">Rhizophagus irregularis (strain DAOM 181602 / DAOM 197198 / MUCL 43194)</name>
    <name type="common">Arbuscular mycorrhizal fungus</name>
    <name type="synonym">Glomus intraradices</name>
    <dbReference type="NCBI Taxonomy" id="747089"/>
    <lineage>
        <taxon>Eukaryota</taxon>
        <taxon>Fungi</taxon>
        <taxon>Fungi incertae sedis</taxon>
        <taxon>Mucoromycota</taxon>
        <taxon>Glomeromycotina</taxon>
        <taxon>Glomeromycetes</taxon>
        <taxon>Glomerales</taxon>
        <taxon>Glomeraceae</taxon>
        <taxon>Rhizophagus</taxon>
    </lineage>
</organism>